<feature type="domain" description="Peptidase C39" evidence="17">
    <location>
        <begin position="4"/>
        <end position="123"/>
    </location>
</feature>
<feature type="transmembrane region" description="Helical" evidence="14">
    <location>
        <begin position="157"/>
        <end position="178"/>
    </location>
</feature>
<dbReference type="Gene3D" id="3.40.50.300">
    <property type="entry name" value="P-loop containing nucleotide triphosphate hydrolases"/>
    <property type="match status" value="1"/>
</dbReference>
<reference evidence="18 19" key="1">
    <citation type="submission" date="2019-08" db="EMBL/GenBank/DDBJ databases">
        <authorList>
            <person name="Peeters C."/>
        </authorList>
    </citation>
    <scope>NUCLEOTIDE SEQUENCE [LARGE SCALE GENOMIC DNA]</scope>
    <source>
        <strain evidence="18 19">LMG 31114</strain>
    </source>
</reference>
<dbReference type="GO" id="GO:0016887">
    <property type="term" value="F:ATP hydrolysis activity"/>
    <property type="evidence" value="ECO:0007669"/>
    <property type="project" value="InterPro"/>
</dbReference>
<feature type="transmembrane region" description="Helical" evidence="14">
    <location>
        <begin position="293"/>
        <end position="310"/>
    </location>
</feature>
<evidence type="ECO:0000259" key="17">
    <source>
        <dbReference type="PROSITE" id="PS50990"/>
    </source>
</evidence>
<dbReference type="GO" id="GO:0005886">
    <property type="term" value="C:plasma membrane"/>
    <property type="evidence" value="ECO:0007669"/>
    <property type="project" value="UniProtKB-SubCell"/>
</dbReference>
<evidence type="ECO:0000259" key="15">
    <source>
        <dbReference type="PROSITE" id="PS50893"/>
    </source>
</evidence>
<accession>A0A5E4XS77</accession>
<feature type="transmembrane region" description="Helical" evidence="14">
    <location>
        <begin position="380"/>
        <end position="401"/>
    </location>
</feature>
<evidence type="ECO:0000313" key="18">
    <source>
        <dbReference type="EMBL" id="VVE39190.1"/>
    </source>
</evidence>
<dbReference type="Proteomes" id="UP000366945">
    <property type="component" value="Unassembled WGS sequence"/>
</dbReference>
<dbReference type="EMBL" id="CABPSK010000004">
    <property type="protein sequence ID" value="VVE39190.1"/>
    <property type="molecule type" value="Genomic_DNA"/>
</dbReference>
<keyword evidence="10 14" id="KW-0472">Membrane</keyword>
<dbReference type="Gene3D" id="1.20.1560.10">
    <property type="entry name" value="ABC transporter type 1, transmembrane domain"/>
    <property type="match status" value="1"/>
</dbReference>
<dbReference type="GO" id="GO:0006508">
    <property type="term" value="P:proteolysis"/>
    <property type="evidence" value="ECO:0007669"/>
    <property type="project" value="InterPro"/>
</dbReference>
<dbReference type="AlphaFoldDB" id="A0A5E4XS77"/>
<dbReference type="PANTHER" id="PTHR24221">
    <property type="entry name" value="ATP-BINDING CASSETTE SUB-FAMILY B"/>
    <property type="match status" value="1"/>
</dbReference>
<dbReference type="InterPro" id="IPR036640">
    <property type="entry name" value="ABC1_TM_sf"/>
</dbReference>
<evidence type="ECO:0000313" key="19">
    <source>
        <dbReference type="Proteomes" id="UP000366945"/>
    </source>
</evidence>
<keyword evidence="8" id="KW-0067">ATP-binding</keyword>
<dbReference type="GO" id="GO:0031640">
    <property type="term" value="P:killing of cells of another organism"/>
    <property type="evidence" value="ECO:0007669"/>
    <property type="project" value="UniProtKB-KW"/>
</dbReference>
<feature type="domain" description="ABC transmembrane type-1" evidence="16">
    <location>
        <begin position="157"/>
        <end position="436"/>
    </location>
</feature>
<feature type="transmembrane region" description="Helical" evidence="14">
    <location>
        <begin position="269"/>
        <end position="287"/>
    </location>
</feature>
<keyword evidence="19" id="KW-1185">Reference proteome</keyword>
<dbReference type="GO" id="GO:0008233">
    <property type="term" value="F:peptidase activity"/>
    <property type="evidence" value="ECO:0007669"/>
    <property type="project" value="InterPro"/>
</dbReference>
<evidence type="ECO:0000256" key="12">
    <source>
        <dbReference type="ARBA" id="ARBA00061173"/>
    </source>
</evidence>
<evidence type="ECO:0000256" key="5">
    <source>
        <dbReference type="ARBA" id="ARBA00022692"/>
    </source>
</evidence>
<evidence type="ECO:0000256" key="6">
    <source>
        <dbReference type="ARBA" id="ARBA00022735"/>
    </source>
</evidence>
<evidence type="ECO:0000256" key="14">
    <source>
        <dbReference type="SAM" id="Phobius"/>
    </source>
</evidence>
<keyword evidence="7" id="KW-0547">Nucleotide-binding</keyword>
<dbReference type="InterPro" id="IPR017871">
    <property type="entry name" value="ABC_transporter-like_CS"/>
</dbReference>
<sequence>MIYQTEATECGLACMAMIASYHGLHVDLRLLRQAFPISLKGASLSQLIKISDRMELMSRAVRAEIEELPNVKLPCIVHWSFNHFVVLYEIGRSGFKIHDPAQGVRTVSASEFSDMFTGVVLELWPSLDFEGNTPPPQLKLRQLLGRVTGLKRSLGRILCLALTLEALSIASPLFLQWVVDNVLVTADHDLLVTLLLAFGAMLIVQQGVSAIRAWNLMHLSTTLGIQWKSNVFNHLIRLPIQFFEKRHVGDIVSRFGTVDSIQQTLTSSFLAAVLDGIVTIVTLAMMLVYSPALAMLAIGTMALYGAGRAVTYQSFRLASQDVIVRSARTQSHFLETVRGVKALQLFQKQDERRASWMALLVAQVNAGLRSQKMQLMYQQINGVLFGIEGLLIIFFGAKLVMSGQFSIGMLMAFNAFKGQFNSRVGGLIDNFYAVRMLQLQGERLADIVLHPVEESVERGEEFRRKLTGEITFDAVQYRYAHGEPTILDGIDLHVSSGESIVLAGPTGCGKTTLLNVLLGVLKPTRGRVLIDGVDLTEIGVHAFRQEIATVLQDDALFSGSIADNINFFGHQVDNDHMIACAIASGVHFEIMAMPMAYNTLVGDMGNVLSGGQKQRVLLARALYKRPSILILDEATCHLNIEKEREVLNNIRTMNITRITVAHRPETILAADRVVLLSRGKVAWQGCPTEFPGDLS</sequence>
<dbReference type="GO" id="GO:0005524">
    <property type="term" value="F:ATP binding"/>
    <property type="evidence" value="ECO:0007669"/>
    <property type="project" value="UniProtKB-KW"/>
</dbReference>
<keyword evidence="9 14" id="KW-1133">Transmembrane helix</keyword>
<dbReference type="FunFam" id="3.40.50.300:FF:000299">
    <property type="entry name" value="ABC transporter ATP-binding protein/permease"/>
    <property type="match status" value="1"/>
</dbReference>
<dbReference type="Pfam" id="PF00005">
    <property type="entry name" value="ABC_tran"/>
    <property type="match status" value="1"/>
</dbReference>
<evidence type="ECO:0000256" key="4">
    <source>
        <dbReference type="ARBA" id="ARBA00022519"/>
    </source>
</evidence>
<dbReference type="PROSITE" id="PS00211">
    <property type="entry name" value="ABC_TRANSPORTER_1"/>
    <property type="match status" value="1"/>
</dbReference>
<feature type="domain" description="ABC transporter" evidence="15">
    <location>
        <begin position="470"/>
        <end position="694"/>
    </location>
</feature>
<dbReference type="PANTHER" id="PTHR24221:SF606">
    <property type="entry name" value="COLICIN V SECRETION-PROCESSING ATP-BINDING PROTEIN"/>
    <property type="match status" value="1"/>
</dbReference>
<evidence type="ECO:0000256" key="2">
    <source>
        <dbReference type="ARBA" id="ARBA00022448"/>
    </source>
</evidence>
<keyword evidence="6" id="KW-0204">Cytolysis</keyword>
<gene>
    <name evidence="18" type="ORF">PPN31114_04061</name>
</gene>
<proteinExistence type="inferred from homology"/>
<keyword evidence="4" id="KW-0997">Cell inner membrane</keyword>
<dbReference type="InterPro" id="IPR011527">
    <property type="entry name" value="ABC1_TM_dom"/>
</dbReference>
<keyword evidence="6" id="KW-0354">Hemolysis</keyword>
<organism evidence="18 19">
    <name type="scientific">Pandoraea pneumonica</name>
    <dbReference type="NCBI Taxonomy" id="2508299"/>
    <lineage>
        <taxon>Bacteria</taxon>
        <taxon>Pseudomonadati</taxon>
        <taxon>Pseudomonadota</taxon>
        <taxon>Betaproteobacteria</taxon>
        <taxon>Burkholderiales</taxon>
        <taxon>Burkholderiaceae</taxon>
        <taxon>Pandoraea</taxon>
    </lineage>
</organism>
<dbReference type="PROSITE" id="PS50893">
    <property type="entry name" value="ABC_TRANSPORTER_2"/>
    <property type="match status" value="1"/>
</dbReference>
<evidence type="ECO:0000256" key="10">
    <source>
        <dbReference type="ARBA" id="ARBA00023136"/>
    </source>
</evidence>
<evidence type="ECO:0000256" key="7">
    <source>
        <dbReference type="ARBA" id="ARBA00022741"/>
    </source>
</evidence>
<dbReference type="InterPro" id="IPR003593">
    <property type="entry name" value="AAA+_ATPase"/>
</dbReference>
<keyword evidence="3" id="KW-1003">Cell membrane</keyword>
<dbReference type="SMART" id="SM00382">
    <property type="entry name" value="AAA"/>
    <property type="match status" value="1"/>
</dbReference>
<evidence type="ECO:0000256" key="9">
    <source>
        <dbReference type="ARBA" id="ARBA00022989"/>
    </source>
</evidence>
<dbReference type="InterPro" id="IPR039421">
    <property type="entry name" value="Type_1_exporter"/>
</dbReference>
<dbReference type="Pfam" id="PF03412">
    <property type="entry name" value="Peptidase_C39"/>
    <property type="match status" value="1"/>
</dbReference>
<dbReference type="CDD" id="cd18567">
    <property type="entry name" value="ABC_6TM_CvaB_RaxB_like"/>
    <property type="match status" value="1"/>
</dbReference>
<dbReference type="InterPro" id="IPR027417">
    <property type="entry name" value="P-loop_NTPase"/>
</dbReference>
<dbReference type="PROSITE" id="PS50990">
    <property type="entry name" value="PEPTIDASE_C39"/>
    <property type="match status" value="1"/>
</dbReference>
<feature type="transmembrane region" description="Helical" evidence="14">
    <location>
        <begin position="190"/>
        <end position="211"/>
    </location>
</feature>
<evidence type="ECO:0000256" key="8">
    <source>
        <dbReference type="ARBA" id="ARBA00022840"/>
    </source>
</evidence>
<protein>
    <recommendedName>
        <fullName evidence="13">Cyclolysin secretion/processing ATP-binding protein CyaB</fullName>
    </recommendedName>
</protein>
<evidence type="ECO:0000256" key="13">
    <source>
        <dbReference type="ARBA" id="ARBA00072252"/>
    </source>
</evidence>
<name>A0A5E4XS77_9BURK</name>
<comment type="function">
    <text evidence="11">Involved in the export of calmodulin-sensitive adenylate cyclase-hemolysin (cyclolysin).</text>
</comment>
<dbReference type="PROSITE" id="PS50929">
    <property type="entry name" value="ABC_TM1F"/>
    <property type="match status" value="1"/>
</dbReference>
<dbReference type="Gene3D" id="3.90.70.10">
    <property type="entry name" value="Cysteine proteinases"/>
    <property type="match status" value="1"/>
</dbReference>
<evidence type="ECO:0000256" key="3">
    <source>
        <dbReference type="ARBA" id="ARBA00022475"/>
    </source>
</evidence>
<dbReference type="SUPFAM" id="SSF90123">
    <property type="entry name" value="ABC transporter transmembrane region"/>
    <property type="match status" value="1"/>
</dbReference>
<dbReference type="SUPFAM" id="SSF52540">
    <property type="entry name" value="P-loop containing nucleoside triphosphate hydrolases"/>
    <property type="match status" value="1"/>
</dbReference>
<keyword evidence="2" id="KW-0813">Transport</keyword>
<dbReference type="GO" id="GO:0140359">
    <property type="term" value="F:ABC-type transporter activity"/>
    <property type="evidence" value="ECO:0007669"/>
    <property type="project" value="InterPro"/>
</dbReference>
<comment type="subcellular location">
    <subcellularLocation>
        <location evidence="1">Cell membrane</location>
        <topology evidence="1">Multi-pass membrane protein</topology>
    </subcellularLocation>
</comment>
<dbReference type="InterPro" id="IPR003439">
    <property type="entry name" value="ABC_transporter-like_ATP-bd"/>
</dbReference>
<keyword evidence="5 14" id="KW-0812">Transmembrane</keyword>
<evidence type="ECO:0000256" key="11">
    <source>
        <dbReference type="ARBA" id="ARBA00055355"/>
    </source>
</evidence>
<evidence type="ECO:0000259" key="16">
    <source>
        <dbReference type="PROSITE" id="PS50929"/>
    </source>
</evidence>
<comment type="similarity">
    <text evidence="12">Belongs to the ABC transporter superfamily. Cyclolysin exporter (TC 3.A.1.109.2) family.</text>
</comment>
<dbReference type="GO" id="GO:0034040">
    <property type="term" value="F:ATPase-coupled lipid transmembrane transporter activity"/>
    <property type="evidence" value="ECO:0007669"/>
    <property type="project" value="TreeGrafter"/>
</dbReference>
<dbReference type="InterPro" id="IPR005074">
    <property type="entry name" value="Peptidase_C39"/>
</dbReference>
<evidence type="ECO:0000256" key="1">
    <source>
        <dbReference type="ARBA" id="ARBA00004651"/>
    </source>
</evidence>
<dbReference type="Pfam" id="PF00664">
    <property type="entry name" value="ABC_membrane"/>
    <property type="match status" value="1"/>
</dbReference>